<dbReference type="GO" id="GO:0005829">
    <property type="term" value="C:cytosol"/>
    <property type="evidence" value="ECO:0007669"/>
    <property type="project" value="TreeGrafter"/>
</dbReference>
<dbReference type="Gene3D" id="3.40.1090.10">
    <property type="entry name" value="Cytosolic phospholipase A2 catalytic domain"/>
    <property type="match status" value="1"/>
</dbReference>
<evidence type="ECO:0000313" key="11">
    <source>
        <dbReference type="EMBL" id="KAH6887029.1"/>
    </source>
</evidence>
<keyword evidence="11" id="KW-0808">Transferase</keyword>
<feature type="domain" description="PLA2c" evidence="10">
    <location>
        <begin position="36"/>
        <end position="599"/>
    </location>
</feature>
<dbReference type="PROSITE" id="PS51210">
    <property type="entry name" value="PLA2C"/>
    <property type="match status" value="1"/>
</dbReference>
<evidence type="ECO:0000256" key="3">
    <source>
        <dbReference type="ARBA" id="ARBA00022729"/>
    </source>
</evidence>
<evidence type="ECO:0000313" key="12">
    <source>
        <dbReference type="Proteomes" id="UP000777438"/>
    </source>
</evidence>
<dbReference type="Proteomes" id="UP000777438">
    <property type="component" value="Unassembled WGS sequence"/>
</dbReference>
<evidence type="ECO:0000256" key="5">
    <source>
        <dbReference type="ARBA" id="ARBA00022963"/>
    </source>
</evidence>
<evidence type="ECO:0000256" key="8">
    <source>
        <dbReference type="PROSITE-ProRule" id="PRU00555"/>
    </source>
</evidence>
<dbReference type="SUPFAM" id="SSF52151">
    <property type="entry name" value="FabD/lysophospholipase-like"/>
    <property type="match status" value="1"/>
</dbReference>
<keyword evidence="7" id="KW-0325">Glycoprotein</keyword>
<evidence type="ECO:0000256" key="6">
    <source>
        <dbReference type="ARBA" id="ARBA00023098"/>
    </source>
</evidence>
<evidence type="ECO:0000256" key="2">
    <source>
        <dbReference type="ARBA" id="ARBA00013274"/>
    </source>
</evidence>
<dbReference type="InterPro" id="IPR016035">
    <property type="entry name" value="Acyl_Trfase/lysoPLipase"/>
</dbReference>
<dbReference type="Pfam" id="PF01735">
    <property type="entry name" value="PLA2_B"/>
    <property type="match status" value="1"/>
</dbReference>
<keyword evidence="3 9" id="KW-0732">Signal</keyword>
<feature type="signal peptide" evidence="9">
    <location>
        <begin position="1"/>
        <end position="26"/>
    </location>
</feature>
<comment type="similarity">
    <text evidence="1 9">Belongs to the lysophospholipase family.</text>
</comment>
<keyword evidence="12" id="KW-1185">Reference proteome</keyword>
<sequence>MHRIRSPQLLSLALLALNAIPARGQGQDPYAPTYTKCPSDLRVRDANDGLSKVERTWRESRSEQIIPALRDYLELANISGFDVSDFIEQLNTSNVPVVGLSVSGGGSQSGMGGLGVWQAFDARYQPARQARTGGLTQLLSYITGLSGGGAITVSVIASTNFTSVDEIRKAINFSVPYDEGPSGDTDKFFNGIFENAGAKAEAGFPVSVADIFGQFWGNWLPEGQVYSDYSDIALPGGVFAQGGGPMPIVTLAEVVPGESPEIGKIMYPGNNKTNGFNLTSYEVTPFEFGSWLGGRVQAFIATEWLGTAMSDGKVQNKSECVQGFDKFTLVQGSTADAFCAYWVDAFYDIPIFAKRGLEARQQSPDDANDIPIPPGQEQSPLVQLVNETASNFDMTLNESLWATYPNPFMNYNDAMEGISELLLVDGSLTGETNPLRPLIIPARQLDFIVVYEASSDAPNSWVNGTNLINTALSASEGNIPFPDIPTVDTMVTLNLTRQPTFFGCDAAEGTPLVLYLPNSPWSGYTNFSYMKTSFTNNELDLTLENAFQLATYGNGTVDENWPACLACAAIKGSLKRVEIDMPRQCKECFEKHCWGGKESTEKATAADFDLSLRLNPSLTYQEWNGTQQTPERLCGISGQGGASSSTHLLRCNDGS</sequence>
<keyword evidence="4 8" id="KW-0378">Hydrolase</keyword>
<keyword evidence="5 8" id="KW-0442">Lipid degradation</keyword>
<proteinExistence type="inferred from homology"/>
<dbReference type="OrthoDB" id="4084751at2759"/>
<evidence type="ECO:0000256" key="9">
    <source>
        <dbReference type="RuleBase" id="RU362103"/>
    </source>
</evidence>
<dbReference type="GO" id="GO:0004623">
    <property type="term" value="F:phospholipase A2 activity"/>
    <property type="evidence" value="ECO:0007669"/>
    <property type="project" value="TreeGrafter"/>
</dbReference>
<dbReference type="PANTHER" id="PTHR10728">
    <property type="entry name" value="CYTOSOLIC PHOSPHOLIPASE A2"/>
    <property type="match status" value="1"/>
</dbReference>
<evidence type="ECO:0000256" key="7">
    <source>
        <dbReference type="ARBA" id="ARBA00023180"/>
    </source>
</evidence>
<dbReference type="SMART" id="SM00022">
    <property type="entry name" value="PLAc"/>
    <property type="match status" value="1"/>
</dbReference>
<dbReference type="EMBL" id="JAGPYM010000015">
    <property type="protein sequence ID" value="KAH6887029.1"/>
    <property type="molecule type" value="Genomic_DNA"/>
</dbReference>
<dbReference type="GO" id="GO:0016740">
    <property type="term" value="F:transferase activity"/>
    <property type="evidence" value="ECO:0007669"/>
    <property type="project" value="UniProtKB-KW"/>
</dbReference>
<dbReference type="GO" id="GO:0046475">
    <property type="term" value="P:glycerophospholipid catabolic process"/>
    <property type="evidence" value="ECO:0007669"/>
    <property type="project" value="TreeGrafter"/>
</dbReference>
<gene>
    <name evidence="11" type="ORF">B0T10DRAFT_530339</name>
</gene>
<dbReference type="AlphaFoldDB" id="A0A9P8W0R0"/>
<dbReference type="EC" id="3.1.1.5" evidence="2 9"/>
<dbReference type="InterPro" id="IPR002642">
    <property type="entry name" value="LysoPLipase_cat_dom"/>
</dbReference>
<dbReference type="GO" id="GO:0004622">
    <property type="term" value="F:phosphatidylcholine lysophospholipase activity"/>
    <property type="evidence" value="ECO:0007669"/>
    <property type="project" value="UniProtKB-EC"/>
</dbReference>
<evidence type="ECO:0000259" key="10">
    <source>
        <dbReference type="PROSITE" id="PS51210"/>
    </source>
</evidence>
<reference evidence="11 12" key="1">
    <citation type="journal article" date="2021" name="Nat. Commun.">
        <title>Genetic determinants of endophytism in the Arabidopsis root mycobiome.</title>
        <authorList>
            <person name="Mesny F."/>
            <person name="Miyauchi S."/>
            <person name="Thiergart T."/>
            <person name="Pickel B."/>
            <person name="Atanasova L."/>
            <person name="Karlsson M."/>
            <person name="Huettel B."/>
            <person name="Barry K.W."/>
            <person name="Haridas S."/>
            <person name="Chen C."/>
            <person name="Bauer D."/>
            <person name="Andreopoulos W."/>
            <person name="Pangilinan J."/>
            <person name="LaButti K."/>
            <person name="Riley R."/>
            <person name="Lipzen A."/>
            <person name="Clum A."/>
            <person name="Drula E."/>
            <person name="Henrissat B."/>
            <person name="Kohler A."/>
            <person name="Grigoriev I.V."/>
            <person name="Martin F.M."/>
            <person name="Hacquard S."/>
        </authorList>
    </citation>
    <scope>NUCLEOTIDE SEQUENCE [LARGE SCALE GENOMIC DNA]</scope>
    <source>
        <strain evidence="11 12">MPI-CAGE-CH-0241</strain>
    </source>
</reference>
<accession>A0A9P8W0R0</accession>
<evidence type="ECO:0000256" key="1">
    <source>
        <dbReference type="ARBA" id="ARBA00008780"/>
    </source>
</evidence>
<feature type="chain" id="PRO_5040544276" description="Lysophospholipase" evidence="9">
    <location>
        <begin position="27"/>
        <end position="655"/>
    </location>
</feature>
<dbReference type="PANTHER" id="PTHR10728:SF33">
    <property type="entry name" value="LYSOPHOSPHOLIPASE 1-RELATED"/>
    <property type="match status" value="1"/>
</dbReference>
<evidence type="ECO:0000256" key="4">
    <source>
        <dbReference type="ARBA" id="ARBA00022801"/>
    </source>
</evidence>
<keyword evidence="6 8" id="KW-0443">Lipid metabolism</keyword>
<name>A0A9P8W0R0_9HYPO</name>
<comment type="caution">
    <text evidence="11">The sequence shown here is derived from an EMBL/GenBank/DDBJ whole genome shotgun (WGS) entry which is preliminary data.</text>
</comment>
<protein>
    <recommendedName>
        <fullName evidence="2 9">Lysophospholipase</fullName>
        <ecNumber evidence="2 9">3.1.1.5</ecNumber>
    </recommendedName>
</protein>
<comment type="catalytic activity">
    <reaction evidence="9">
        <text>a 1-acyl-sn-glycero-3-phosphocholine + H2O = sn-glycerol 3-phosphocholine + a fatty acid + H(+)</text>
        <dbReference type="Rhea" id="RHEA:15177"/>
        <dbReference type="ChEBI" id="CHEBI:15377"/>
        <dbReference type="ChEBI" id="CHEBI:15378"/>
        <dbReference type="ChEBI" id="CHEBI:16870"/>
        <dbReference type="ChEBI" id="CHEBI:28868"/>
        <dbReference type="ChEBI" id="CHEBI:58168"/>
        <dbReference type="EC" id="3.1.1.5"/>
    </reaction>
</comment>
<organism evidence="11 12">
    <name type="scientific">Thelonectria olida</name>
    <dbReference type="NCBI Taxonomy" id="1576542"/>
    <lineage>
        <taxon>Eukaryota</taxon>
        <taxon>Fungi</taxon>
        <taxon>Dikarya</taxon>
        <taxon>Ascomycota</taxon>
        <taxon>Pezizomycotina</taxon>
        <taxon>Sordariomycetes</taxon>
        <taxon>Hypocreomycetidae</taxon>
        <taxon>Hypocreales</taxon>
        <taxon>Nectriaceae</taxon>
        <taxon>Thelonectria</taxon>
    </lineage>
</organism>